<reference evidence="8" key="1">
    <citation type="submission" date="2023-10" db="EMBL/GenBank/DDBJ databases">
        <title>Genome assembly of Pristionchus species.</title>
        <authorList>
            <person name="Yoshida K."/>
            <person name="Sommer R.J."/>
        </authorList>
    </citation>
    <scope>NUCLEOTIDE SEQUENCE</scope>
    <source>
        <strain evidence="8">RS0144</strain>
    </source>
</reference>
<accession>A0AAV5STU4</accession>
<dbReference type="GO" id="GO:0005737">
    <property type="term" value="C:cytoplasm"/>
    <property type="evidence" value="ECO:0007669"/>
    <property type="project" value="TreeGrafter"/>
</dbReference>
<comment type="subcellular location">
    <subcellularLocation>
        <location evidence="1">Membrane</location>
    </subcellularLocation>
</comment>
<dbReference type="GO" id="GO:0005044">
    <property type="term" value="F:scavenger receptor activity"/>
    <property type="evidence" value="ECO:0007669"/>
    <property type="project" value="TreeGrafter"/>
</dbReference>
<evidence type="ECO:0000256" key="2">
    <source>
        <dbReference type="ARBA" id="ARBA00010532"/>
    </source>
</evidence>
<evidence type="ECO:0000256" key="6">
    <source>
        <dbReference type="ARBA" id="ARBA00023180"/>
    </source>
</evidence>
<dbReference type="EMBL" id="BTSX01000002">
    <property type="protein sequence ID" value="GMS86510.1"/>
    <property type="molecule type" value="Genomic_DNA"/>
</dbReference>
<comment type="similarity">
    <text evidence="2">Belongs to the CD36 family.</text>
</comment>
<protein>
    <submittedName>
        <fullName evidence="8">Uncharacterized protein</fullName>
    </submittedName>
</protein>
<keyword evidence="3 7" id="KW-0812">Transmembrane</keyword>
<dbReference type="AlphaFoldDB" id="A0AAV5STU4"/>
<evidence type="ECO:0000313" key="8">
    <source>
        <dbReference type="EMBL" id="GMS86510.1"/>
    </source>
</evidence>
<sequence length="282" mass="32050">FQINNTYYGGEYTVKDGTENIRERGEIVTYDGKEQLKDSWWTDEGARQLKGVHDFTLAFHPFMKREDAVSMFSSYLCRTVSFLFTEDTEVQGIPTYRFRIPASAFDPKEHPGFCHATDKVFYRAQNESEKHCYPRGIMQVAKCRKSEPSAVLSMPNFHTAPEEVQRSIEGLNATESERDAGSVDVEPTLGTPLRAHRALQFNVEFWAGKDIMLPAYHTKQRSALIPLVIVHEDSEMTEEIAHKVRKALFLTQIVIPGLCFVVLLTALVVLVATVIFALKKVR</sequence>
<gene>
    <name evidence="8" type="ORF">PENTCL1PPCAC_8685</name>
</gene>
<evidence type="ECO:0000256" key="1">
    <source>
        <dbReference type="ARBA" id="ARBA00004370"/>
    </source>
</evidence>
<dbReference type="PANTHER" id="PTHR11923">
    <property type="entry name" value="SCAVENGER RECEPTOR CLASS B TYPE-1 SR-B1"/>
    <property type="match status" value="1"/>
</dbReference>
<proteinExistence type="inferred from homology"/>
<dbReference type="InterPro" id="IPR002159">
    <property type="entry name" value="CD36_fam"/>
</dbReference>
<evidence type="ECO:0000313" key="9">
    <source>
        <dbReference type="Proteomes" id="UP001432027"/>
    </source>
</evidence>
<keyword evidence="5 7" id="KW-0472">Membrane</keyword>
<keyword evidence="6" id="KW-0325">Glycoprotein</keyword>
<feature type="non-terminal residue" evidence="8">
    <location>
        <position position="1"/>
    </location>
</feature>
<evidence type="ECO:0000256" key="7">
    <source>
        <dbReference type="SAM" id="Phobius"/>
    </source>
</evidence>
<evidence type="ECO:0000256" key="3">
    <source>
        <dbReference type="ARBA" id="ARBA00022692"/>
    </source>
</evidence>
<dbReference type="Proteomes" id="UP001432027">
    <property type="component" value="Unassembled WGS sequence"/>
</dbReference>
<dbReference type="PANTHER" id="PTHR11923:SF103">
    <property type="entry name" value="SCAVENGER RECEPTOR (CD36 FAMILY) RELATED"/>
    <property type="match status" value="1"/>
</dbReference>
<name>A0AAV5STU4_9BILA</name>
<organism evidence="8 9">
    <name type="scientific">Pristionchus entomophagus</name>
    <dbReference type="NCBI Taxonomy" id="358040"/>
    <lineage>
        <taxon>Eukaryota</taxon>
        <taxon>Metazoa</taxon>
        <taxon>Ecdysozoa</taxon>
        <taxon>Nematoda</taxon>
        <taxon>Chromadorea</taxon>
        <taxon>Rhabditida</taxon>
        <taxon>Rhabditina</taxon>
        <taxon>Diplogasteromorpha</taxon>
        <taxon>Diplogasteroidea</taxon>
        <taxon>Neodiplogasteridae</taxon>
        <taxon>Pristionchus</taxon>
    </lineage>
</organism>
<dbReference type="Pfam" id="PF01130">
    <property type="entry name" value="CD36"/>
    <property type="match status" value="1"/>
</dbReference>
<dbReference type="GO" id="GO:0016020">
    <property type="term" value="C:membrane"/>
    <property type="evidence" value="ECO:0007669"/>
    <property type="project" value="UniProtKB-SubCell"/>
</dbReference>
<evidence type="ECO:0000256" key="5">
    <source>
        <dbReference type="ARBA" id="ARBA00023136"/>
    </source>
</evidence>
<keyword evidence="4 7" id="KW-1133">Transmembrane helix</keyword>
<keyword evidence="9" id="KW-1185">Reference proteome</keyword>
<evidence type="ECO:0000256" key="4">
    <source>
        <dbReference type="ARBA" id="ARBA00022989"/>
    </source>
</evidence>
<comment type="caution">
    <text evidence="8">The sequence shown here is derived from an EMBL/GenBank/DDBJ whole genome shotgun (WGS) entry which is preliminary data.</text>
</comment>
<feature type="transmembrane region" description="Helical" evidence="7">
    <location>
        <begin position="253"/>
        <end position="278"/>
    </location>
</feature>